<evidence type="ECO:0000313" key="2">
    <source>
        <dbReference type="Proteomes" id="UP000061432"/>
    </source>
</evidence>
<geneLocation type="plasmid" evidence="2">
    <name>pMaq22A_4p DNA</name>
</geneLocation>
<protein>
    <submittedName>
        <fullName evidence="1">Uncharacterized protein</fullName>
    </submittedName>
</protein>
<organism evidence="1 2">
    <name type="scientific">Methylobacterium aquaticum</name>
    <dbReference type="NCBI Taxonomy" id="270351"/>
    <lineage>
        <taxon>Bacteria</taxon>
        <taxon>Pseudomonadati</taxon>
        <taxon>Pseudomonadota</taxon>
        <taxon>Alphaproteobacteria</taxon>
        <taxon>Hyphomicrobiales</taxon>
        <taxon>Methylobacteriaceae</taxon>
        <taxon>Methylobacterium</taxon>
    </lineage>
</organism>
<keyword evidence="1" id="KW-0614">Plasmid</keyword>
<dbReference type="PATRIC" id="fig|270351.10.peg.7607"/>
<reference evidence="2" key="2">
    <citation type="submission" date="2015-01" db="EMBL/GenBank/DDBJ databases">
        <title>Complete genome sequence of Methylobacterium aquaticum strain 22A.</title>
        <authorList>
            <person name="Tani A."/>
            <person name="Ogura Y."/>
            <person name="Hayashi T."/>
        </authorList>
    </citation>
    <scope>NUCLEOTIDE SEQUENCE [LARGE SCALE GENOMIC DNA]</scope>
    <source>
        <strain evidence="2">MA-22A</strain>
        <plasmid evidence="2">Plasmid pMaq22A_4p DNA</plasmid>
    </source>
</reference>
<name>A0A0C6G2M5_9HYPH</name>
<accession>A0A0C6G2M5</accession>
<evidence type="ECO:0000313" key="1">
    <source>
        <dbReference type="EMBL" id="BAQ50415.1"/>
    </source>
</evidence>
<dbReference type="EMBL" id="AP014708">
    <property type="protein sequence ID" value="BAQ50415.1"/>
    <property type="molecule type" value="Genomic_DNA"/>
</dbReference>
<dbReference type="Proteomes" id="UP000061432">
    <property type="component" value="Plasmid pMaq22A_4p"/>
</dbReference>
<sequence length="250" mass="26513">MPTIVEALTQAAQDLRDAVAAVLGLRTEFETKFSQNQSTVTTIINNFANRPAVQVIYVDPVNGDETKDGGTLDTARKNLDAVLDGLVLPTEVRLLADVVMQKRVSVDTRLSIIGIQRSSDGYIVVRRKIGFLGIATNSPIPGIGATCAGIFFGTGSVRLEHIDFDLPTVDPGLNYRSHLTSLLELTVAADKLIVTAASGAGALFAAFNSRMTVTTMLQLDAASAGHVFDGVAAGANPNNRYEYTTNVTSA</sequence>
<reference evidence="1 2" key="1">
    <citation type="journal article" date="2015" name="Genome Announc.">
        <title>Complete Genome Sequence of Methylobacterium aquaticum Strain 22A, Isolated from Racomitrium japonicum Moss.</title>
        <authorList>
            <person name="Tani A."/>
            <person name="Ogura Y."/>
            <person name="Hayashi T."/>
            <person name="Kimbara K."/>
        </authorList>
    </citation>
    <scope>NUCLEOTIDE SEQUENCE [LARGE SCALE GENOMIC DNA]</scope>
    <source>
        <strain evidence="1 2">MA-22A</strain>
        <plasmid evidence="2">Plasmid pMaq22A_4p DNA</plasmid>
    </source>
</reference>
<dbReference type="AlphaFoldDB" id="A0A0C6G2M5"/>
<proteinExistence type="predicted"/>
<dbReference type="RefSeq" id="WP_060851453.1">
    <property type="nucleotide sequence ID" value="NZ_AP014708.1"/>
</dbReference>
<dbReference type="OrthoDB" id="8008377at2"/>
<dbReference type="KEGG" id="maqu:Maq22A_4p60335"/>
<gene>
    <name evidence="1" type="ORF">Maq22A_4p60335</name>
</gene>